<evidence type="ECO:0000256" key="1">
    <source>
        <dbReference type="ARBA" id="ARBA00001917"/>
    </source>
</evidence>
<dbReference type="PANTHER" id="PTHR42917">
    <property type="entry name" value="2,4-DIENOYL-COA REDUCTASE"/>
    <property type="match status" value="1"/>
</dbReference>
<dbReference type="GO" id="GO:0033543">
    <property type="term" value="P:fatty acid beta-oxidation, unsaturated, even number, reductase/isomerase pathway"/>
    <property type="evidence" value="ECO:0007669"/>
    <property type="project" value="TreeGrafter"/>
</dbReference>
<dbReference type="InterPro" id="IPR051793">
    <property type="entry name" value="NADH:flavin_oxidoreductase"/>
</dbReference>
<protein>
    <submittedName>
        <fullName evidence="5">2,4-dienoyl-CoA reductase [NADPH]</fullName>
        <ecNumber evidence="5">1.3.1.34</ecNumber>
    </submittedName>
</protein>
<keyword evidence="2" id="KW-0285">Flavoprotein</keyword>
<evidence type="ECO:0000256" key="3">
    <source>
        <dbReference type="ARBA" id="ARBA00022643"/>
    </source>
</evidence>
<gene>
    <name evidence="5" type="primary">fadH_1</name>
    <name evidence="5" type="ORF">NCTC13159_00071</name>
</gene>
<name>A0AAJ4Z8L0_PANPU</name>
<keyword evidence="4 5" id="KW-0560">Oxidoreductase</keyword>
<sequence>MIPGVTYRRIDDEGLHVTIDDQPHVLAVDNVILCTGQEPLRGLADGLSAAGARVHVIGGADVAAELDAKRAIKQGTELAIDL</sequence>
<dbReference type="GO" id="GO:0008670">
    <property type="term" value="F:2,4-dienoyl-CoA reductase (NADPH) activity"/>
    <property type="evidence" value="ECO:0007669"/>
    <property type="project" value="UniProtKB-EC"/>
</dbReference>
<evidence type="ECO:0000313" key="6">
    <source>
        <dbReference type="Proteomes" id="UP000254589"/>
    </source>
</evidence>
<comment type="caution">
    <text evidence="5">The sequence shown here is derived from an EMBL/GenBank/DDBJ whole genome shotgun (WGS) entry which is preliminary data.</text>
</comment>
<dbReference type="EMBL" id="UGSJ01000001">
    <property type="protein sequence ID" value="SUA88621.1"/>
    <property type="molecule type" value="Genomic_DNA"/>
</dbReference>
<comment type="cofactor">
    <cofactor evidence="1">
        <name>FMN</name>
        <dbReference type="ChEBI" id="CHEBI:58210"/>
    </cofactor>
</comment>
<dbReference type="PANTHER" id="PTHR42917:SF2">
    <property type="entry name" value="2,4-DIENOYL-COA REDUCTASE [(2E)-ENOYL-COA-PRODUCING]"/>
    <property type="match status" value="1"/>
</dbReference>
<dbReference type="AlphaFoldDB" id="A0AAJ4Z8L0"/>
<evidence type="ECO:0000313" key="5">
    <source>
        <dbReference type="EMBL" id="SUA88621.1"/>
    </source>
</evidence>
<evidence type="ECO:0000256" key="4">
    <source>
        <dbReference type="ARBA" id="ARBA00023002"/>
    </source>
</evidence>
<proteinExistence type="predicted"/>
<dbReference type="Gene3D" id="3.40.50.720">
    <property type="entry name" value="NAD(P)-binding Rossmann-like Domain"/>
    <property type="match status" value="1"/>
</dbReference>
<reference evidence="5 6" key="1">
    <citation type="submission" date="2018-06" db="EMBL/GenBank/DDBJ databases">
        <authorList>
            <consortium name="Pathogen Informatics"/>
            <person name="Doyle S."/>
        </authorList>
    </citation>
    <scope>NUCLEOTIDE SEQUENCE [LARGE SCALE GENOMIC DNA]</scope>
    <source>
        <strain evidence="5 6">NCTC13159</strain>
    </source>
</reference>
<dbReference type="Proteomes" id="UP000254589">
    <property type="component" value="Unassembled WGS sequence"/>
</dbReference>
<dbReference type="Gene3D" id="3.50.50.60">
    <property type="entry name" value="FAD/NAD(P)-binding domain"/>
    <property type="match status" value="1"/>
</dbReference>
<accession>A0AAJ4Z8L0</accession>
<keyword evidence="3" id="KW-0288">FMN</keyword>
<dbReference type="InterPro" id="IPR036188">
    <property type="entry name" value="FAD/NAD-bd_sf"/>
</dbReference>
<dbReference type="SUPFAM" id="SSF51905">
    <property type="entry name" value="FAD/NAD(P)-binding domain"/>
    <property type="match status" value="1"/>
</dbReference>
<organism evidence="5 6">
    <name type="scientific">Pandoraea pulmonicola</name>
    <dbReference type="NCBI Taxonomy" id="93221"/>
    <lineage>
        <taxon>Bacteria</taxon>
        <taxon>Pseudomonadati</taxon>
        <taxon>Pseudomonadota</taxon>
        <taxon>Betaproteobacteria</taxon>
        <taxon>Burkholderiales</taxon>
        <taxon>Burkholderiaceae</taxon>
        <taxon>Pandoraea</taxon>
    </lineage>
</organism>
<dbReference type="EC" id="1.3.1.34" evidence="5"/>
<evidence type="ECO:0000256" key="2">
    <source>
        <dbReference type="ARBA" id="ARBA00022630"/>
    </source>
</evidence>